<dbReference type="Proteomes" id="UP000178583">
    <property type="component" value="Unassembled WGS sequence"/>
</dbReference>
<organism evidence="2 3">
    <name type="scientific">Candidatus Berkelbacteria bacterium RIFOXYA2_FULL_43_10</name>
    <dbReference type="NCBI Taxonomy" id="1797472"/>
    <lineage>
        <taxon>Bacteria</taxon>
        <taxon>Candidatus Berkelbacteria</taxon>
    </lineage>
</organism>
<evidence type="ECO:0000313" key="3">
    <source>
        <dbReference type="Proteomes" id="UP000178583"/>
    </source>
</evidence>
<sequence>MAAATADTSTAPTTTKGMSVGTVVLIGFVIVFGMIVVKDFIFWTLDARSIIVTERVNRGGEFSVDLVKPMASPESYEVGESVRCNLIARKSEAWRFGERSFDVEATCAKALMVGQEVRIDVGKKGLFGKVGGCFAQPDGQIVIGIDLTPTT</sequence>
<name>A0A1F5EDC5_9BACT</name>
<reference evidence="2 3" key="1">
    <citation type="journal article" date="2016" name="Nat. Commun.">
        <title>Thousands of microbial genomes shed light on interconnected biogeochemical processes in an aquifer system.</title>
        <authorList>
            <person name="Anantharaman K."/>
            <person name="Brown C.T."/>
            <person name="Hug L.A."/>
            <person name="Sharon I."/>
            <person name="Castelle C.J."/>
            <person name="Probst A.J."/>
            <person name="Thomas B.C."/>
            <person name="Singh A."/>
            <person name="Wilkins M.J."/>
            <person name="Karaoz U."/>
            <person name="Brodie E.L."/>
            <person name="Williams K.H."/>
            <person name="Hubbard S.S."/>
            <person name="Banfield J.F."/>
        </authorList>
    </citation>
    <scope>NUCLEOTIDE SEQUENCE [LARGE SCALE GENOMIC DNA]</scope>
</reference>
<protein>
    <submittedName>
        <fullName evidence="2">Uncharacterized protein</fullName>
    </submittedName>
</protein>
<evidence type="ECO:0000313" key="2">
    <source>
        <dbReference type="EMBL" id="OGD65439.1"/>
    </source>
</evidence>
<keyword evidence="1" id="KW-0472">Membrane</keyword>
<comment type="caution">
    <text evidence="2">The sequence shown here is derived from an EMBL/GenBank/DDBJ whole genome shotgun (WGS) entry which is preliminary data.</text>
</comment>
<keyword evidence="1" id="KW-1133">Transmembrane helix</keyword>
<dbReference type="EMBL" id="MEZY01000011">
    <property type="protein sequence ID" value="OGD65439.1"/>
    <property type="molecule type" value="Genomic_DNA"/>
</dbReference>
<proteinExistence type="predicted"/>
<evidence type="ECO:0000256" key="1">
    <source>
        <dbReference type="SAM" id="Phobius"/>
    </source>
</evidence>
<gene>
    <name evidence="2" type="ORF">A2215_03580</name>
</gene>
<dbReference type="AlphaFoldDB" id="A0A1F5EDC5"/>
<dbReference type="STRING" id="1797472.A2215_03580"/>
<accession>A0A1F5EDC5</accession>
<keyword evidence="1" id="KW-0812">Transmembrane</keyword>
<feature type="transmembrane region" description="Helical" evidence="1">
    <location>
        <begin position="20"/>
        <end position="45"/>
    </location>
</feature>